<gene>
    <name evidence="2" type="ORF">FRUB_03483</name>
</gene>
<feature type="transmembrane region" description="Helical" evidence="1">
    <location>
        <begin position="6"/>
        <end position="24"/>
    </location>
</feature>
<evidence type="ECO:0000313" key="2">
    <source>
        <dbReference type="EMBL" id="OWK43884.1"/>
    </source>
</evidence>
<keyword evidence="1" id="KW-0812">Transmembrane</keyword>
<evidence type="ECO:0000313" key="3">
    <source>
        <dbReference type="Proteomes" id="UP000214646"/>
    </source>
</evidence>
<dbReference type="EMBL" id="NIDE01000004">
    <property type="protein sequence ID" value="OWK43884.1"/>
    <property type="molecule type" value="Genomic_DNA"/>
</dbReference>
<keyword evidence="1" id="KW-0472">Membrane</keyword>
<accession>A0A225DWE6</accession>
<sequence length="89" mass="9449">MRLVWLAWYVCGLCLLIALLASFVTYHPTIKHLGRVIPIVFGGCALLAGGVAIALGQLPPTHRIHQSKPLWVAAAAVAITVTLLLVLVG</sequence>
<dbReference type="AlphaFoldDB" id="A0A225DWE6"/>
<keyword evidence="3" id="KW-1185">Reference proteome</keyword>
<reference evidence="3" key="1">
    <citation type="submission" date="2017-06" db="EMBL/GenBank/DDBJ databases">
        <title>Genome analysis of Fimbriiglobus ruber SP5, the first member of the order Planctomycetales with confirmed chitinolytic capability.</title>
        <authorList>
            <person name="Ravin N.V."/>
            <person name="Rakitin A.L."/>
            <person name="Ivanova A.A."/>
            <person name="Beletsky A.V."/>
            <person name="Kulichevskaya I.S."/>
            <person name="Mardanov A.V."/>
            <person name="Dedysh S.N."/>
        </authorList>
    </citation>
    <scope>NUCLEOTIDE SEQUENCE [LARGE SCALE GENOMIC DNA]</scope>
    <source>
        <strain evidence="3">SP5</strain>
    </source>
</reference>
<dbReference type="Proteomes" id="UP000214646">
    <property type="component" value="Unassembled WGS sequence"/>
</dbReference>
<organism evidence="2 3">
    <name type="scientific">Fimbriiglobus ruber</name>
    <dbReference type="NCBI Taxonomy" id="1908690"/>
    <lineage>
        <taxon>Bacteria</taxon>
        <taxon>Pseudomonadati</taxon>
        <taxon>Planctomycetota</taxon>
        <taxon>Planctomycetia</taxon>
        <taxon>Gemmatales</taxon>
        <taxon>Gemmataceae</taxon>
        <taxon>Fimbriiglobus</taxon>
    </lineage>
</organism>
<name>A0A225DWE6_9BACT</name>
<feature type="transmembrane region" description="Helical" evidence="1">
    <location>
        <begin position="70"/>
        <end position="88"/>
    </location>
</feature>
<evidence type="ECO:0000256" key="1">
    <source>
        <dbReference type="SAM" id="Phobius"/>
    </source>
</evidence>
<proteinExistence type="predicted"/>
<feature type="transmembrane region" description="Helical" evidence="1">
    <location>
        <begin position="36"/>
        <end position="58"/>
    </location>
</feature>
<comment type="caution">
    <text evidence="2">The sequence shown here is derived from an EMBL/GenBank/DDBJ whole genome shotgun (WGS) entry which is preliminary data.</text>
</comment>
<dbReference type="RefSeq" id="WP_088254679.1">
    <property type="nucleotide sequence ID" value="NZ_NIDE01000004.1"/>
</dbReference>
<keyword evidence="1" id="KW-1133">Transmembrane helix</keyword>
<protein>
    <submittedName>
        <fullName evidence="2">Uncharacterized protein</fullName>
    </submittedName>
</protein>